<dbReference type="PRINTS" id="PR01415">
    <property type="entry name" value="ANKYRIN"/>
</dbReference>
<keyword evidence="1" id="KW-0677">Repeat</keyword>
<dbReference type="PROSITE" id="PS50297">
    <property type="entry name" value="ANK_REP_REGION"/>
    <property type="match status" value="10"/>
</dbReference>
<keyword evidence="4" id="KW-1185">Reference proteome</keyword>
<sequence>MMNNIWSNRLISHIVENDNCAIYALIDGNDHQTKQLAETIGLAGVNPLQAACSTGNLEIVHHFLCNGADPNITVPKRPSPTNSTNFAGHVDFSWCCKGFSPLHISCFTGINAIAEILAENGGDLNQRDVLGRTPLHLVGLNGSASTCSVLTSFGADVNSLDASSRIPLHYACHKGNSVVAKHLMENGSKVNLQDKDGRSPLCLAAKNAHSDVCKLLSQRNAAINLSDYNGWTAMHFASASCDLDTIKLLVNRNGSVDIIDEAGRSPLLLAVECASKHGINKVNFDSHESEPVGVLKRGTESRIGVTKQLIGNENADTLFDRCIEVIETLIRQGANVNRHVTQSGVSPLHVAARGTRSIILQALVANGANVNARDANERTPLHSAASAGHIPNVELLVKFCAKMNAKDSNGMTPLHHAVENHNIGMTKYLLTKNARVNARNTKLQTALHIAAKHNDIETVGILLENGIDTTIKDKHNHAALHYCSTLALVELLQNKLNVCSTDAEGDLTK</sequence>
<name>A0A8J1Y2A5_OWEFU</name>
<dbReference type="Gene3D" id="1.25.40.20">
    <property type="entry name" value="Ankyrin repeat-containing domain"/>
    <property type="match status" value="4"/>
</dbReference>
<dbReference type="PROSITE" id="PS50088">
    <property type="entry name" value="ANK_REPEAT"/>
    <property type="match status" value="10"/>
</dbReference>
<evidence type="ECO:0000256" key="1">
    <source>
        <dbReference type="ARBA" id="ARBA00022737"/>
    </source>
</evidence>
<dbReference type="SUPFAM" id="SSF48403">
    <property type="entry name" value="Ankyrin repeat"/>
    <property type="match status" value="2"/>
</dbReference>
<protein>
    <submittedName>
        <fullName evidence="3">Uncharacterized protein</fullName>
    </submittedName>
</protein>
<gene>
    <name evidence="3" type="ORF">OFUS_LOCUS676</name>
</gene>
<comment type="caution">
    <text evidence="3">The sequence shown here is derived from an EMBL/GenBank/DDBJ whole genome shotgun (WGS) entry which is preliminary data.</text>
</comment>
<evidence type="ECO:0000256" key="2">
    <source>
        <dbReference type="ARBA" id="ARBA00023043"/>
    </source>
</evidence>
<dbReference type="SMART" id="SM00248">
    <property type="entry name" value="ANK"/>
    <property type="match status" value="11"/>
</dbReference>
<dbReference type="Pfam" id="PF00023">
    <property type="entry name" value="Ank"/>
    <property type="match status" value="2"/>
</dbReference>
<dbReference type="PANTHER" id="PTHR24171">
    <property type="entry name" value="ANKYRIN REPEAT DOMAIN-CONTAINING PROTEIN 39-RELATED"/>
    <property type="match status" value="1"/>
</dbReference>
<accession>A0A8J1Y2A5</accession>
<dbReference type="InterPro" id="IPR002110">
    <property type="entry name" value="Ankyrin_rpt"/>
</dbReference>
<keyword evidence="2" id="KW-0040">ANK repeat</keyword>
<dbReference type="Pfam" id="PF12796">
    <property type="entry name" value="Ank_2"/>
    <property type="match status" value="3"/>
</dbReference>
<dbReference type="AlphaFoldDB" id="A0A8J1Y2A5"/>
<dbReference type="EMBL" id="CAIIXF020000001">
    <property type="protein sequence ID" value="CAH1773027.1"/>
    <property type="molecule type" value="Genomic_DNA"/>
</dbReference>
<proteinExistence type="predicted"/>
<dbReference type="PANTHER" id="PTHR24171:SF10">
    <property type="entry name" value="ANKYRIN REPEAT DOMAIN-CONTAINING PROTEIN 29-LIKE"/>
    <property type="match status" value="1"/>
</dbReference>
<dbReference type="OrthoDB" id="7464126at2759"/>
<reference evidence="3" key="1">
    <citation type="submission" date="2022-03" db="EMBL/GenBank/DDBJ databases">
        <authorList>
            <person name="Martin C."/>
        </authorList>
    </citation>
    <scope>NUCLEOTIDE SEQUENCE</scope>
</reference>
<organism evidence="3 4">
    <name type="scientific">Owenia fusiformis</name>
    <name type="common">Polychaete worm</name>
    <dbReference type="NCBI Taxonomy" id="6347"/>
    <lineage>
        <taxon>Eukaryota</taxon>
        <taxon>Metazoa</taxon>
        <taxon>Spiralia</taxon>
        <taxon>Lophotrochozoa</taxon>
        <taxon>Annelida</taxon>
        <taxon>Polychaeta</taxon>
        <taxon>Sedentaria</taxon>
        <taxon>Canalipalpata</taxon>
        <taxon>Sabellida</taxon>
        <taxon>Oweniida</taxon>
        <taxon>Oweniidae</taxon>
        <taxon>Owenia</taxon>
    </lineage>
</organism>
<evidence type="ECO:0000313" key="4">
    <source>
        <dbReference type="Proteomes" id="UP000749559"/>
    </source>
</evidence>
<dbReference type="Proteomes" id="UP000749559">
    <property type="component" value="Unassembled WGS sequence"/>
</dbReference>
<dbReference type="InterPro" id="IPR036770">
    <property type="entry name" value="Ankyrin_rpt-contain_sf"/>
</dbReference>
<evidence type="ECO:0000313" key="3">
    <source>
        <dbReference type="EMBL" id="CAH1773027.1"/>
    </source>
</evidence>